<dbReference type="InterPro" id="IPR014747">
    <property type="entry name" value="Bac_photo_RC_H_C"/>
</dbReference>
<proteinExistence type="predicted"/>
<dbReference type="Pfam" id="PF05239">
    <property type="entry name" value="PRC"/>
    <property type="match status" value="1"/>
</dbReference>
<dbReference type="KEGG" id="ajg:KKR91_15300"/>
<dbReference type="GO" id="GO:0030077">
    <property type="term" value="C:plasma membrane light-harvesting complex"/>
    <property type="evidence" value="ECO:0007669"/>
    <property type="project" value="InterPro"/>
</dbReference>
<accession>A0A975M4I4</accession>
<name>A0A975M4I4_9MICC</name>
<dbReference type="EMBL" id="CP076022">
    <property type="protein sequence ID" value="QWC09805.1"/>
    <property type="molecule type" value="Genomic_DNA"/>
</dbReference>
<gene>
    <name evidence="2" type="ORF">KKR91_15300</name>
</gene>
<feature type="domain" description="PRC-barrel" evidence="1">
    <location>
        <begin position="3"/>
        <end position="72"/>
    </location>
</feature>
<evidence type="ECO:0000313" key="2">
    <source>
        <dbReference type="EMBL" id="QWC09805.1"/>
    </source>
</evidence>
<dbReference type="RefSeq" id="WP_210227546.1">
    <property type="nucleotide sequence ID" value="NZ_CP076022.1"/>
</dbReference>
<evidence type="ECO:0000313" key="3">
    <source>
        <dbReference type="Proteomes" id="UP000676885"/>
    </source>
</evidence>
<keyword evidence="3" id="KW-1185">Reference proteome</keyword>
<organism evidence="2 3">
    <name type="scientific">Arthrobacter jiangjiafuii</name>
    <dbReference type="NCBI Taxonomy" id="2817475"/>
    <lineage>
        <taxon>Bacteria</taxon>
        <taxon>Bacillati</taxon>
        <taxon>Actinomycetota</taxon>
        <taxon>Actinomycetes</taxon>
        <taxon>Micrococcales</taxon>
        <taxon>Micrococcaceae</taxon>
        <taxon>Arthrobacter</taxon>
    </lineage>
</organism>
<evidence type="ECO:0000259" key="1">
    <source>
        <dbReference type="Pfam" id="PF05239"/>
    </source>
</evidence>
<dbReference type="Proteomes" id="UP000676885">
    <property type="component" value="Chromosome"/>
</dbReference>
<dbReference type="AlphaFoldDB" id="A0A975M4I4"/>
<protein>
    <submittedName>
        <fullName evidence="2">PRC-barrel domain-containing protein</fullName>
    </submittedName>
</protein>
<dbReference type="SUPFAM" id="SSF50346">
    <property type="entry name" value="PRC-barrel domain"/>
    <property type="match status" value="1"/>
</dbReference>
<dbReference type="InterPro" id="IPR011033">
    <property type="entry name" value="PRC_barrel-like_sf"/>
</dbReference>
<dbReference type="Gene3D" id="3.90.50.10">
    <property type="entry name" value="Photosynthetic Reaction Center, subunit H, domain 2"/>
    <property type="match status" value="1"/>
</dbReference>
<dbReference type="GO" id="GO:0019684">
    <property type="term" value="P:photosynthesis, light reaction"/>
    <property type="evidence" value="ECO:0007669"/>
    <property type="project" value="InterPro"/>
</dbReference>
<reference evidence="2 3" key="1">
    <citation type="submission" date="2021-05" db="EMBL/GenBank/DDBJ databases">
        <title>Novel species in genus Arthrobacter.</title>
        <authorList>
            <person name="Zhang G."/>
        </authorList>
    </citation>
    <scope>NUCLEOTIDE SEQUENCE [LARGE SCALE GENOMIC DNA]</scope>
    <source>
        <strain evidence="3">zg-ZUI227</strain>
    </source>
</reference>
<sequence>MADEFVIHELQGSNVWAKDGERLGVVGEVHLDRATGEPEWITVALGLFETRQHFVPLAGARRDEDDIYVNYSRQAVDDSPHLDPDGALTAEEEVQLTDYYRQF</sequence>
<dbReference type="InterPro" id="IPR027275">
    <property type="entry name" value="PRC-brl_dom"/>
</dbReference>